<reference evidence="1 2" key="1">
    <citation type="journal article" date="2014" name="Int. J. Syst. Evol. Microbiol.">
        <title>Celeribacter indicus sp. nov., a polycyclic aromatic hydrocarbon-degrading bacterium from deep-sea sediment and reclassification of Huaishuia halophila as Celeribacter halophilus comb. nov.</title>
        <authorList>
            <person name="Lai Q."/>
            <person name="Cao J."/>
            <person name="Yuan J."/>
            <person name="Li F."/>
            <person name="Shao Z."/>
        </authorList>
    </citation>
    <scope>NUCLEOTIDE SEQUENCE [LARGE SCALE GENOMIC DNA]</scope>
    <source>
        <strain evidence="1">P73</strain>
    </source>
</reference>
<dbReference type="HOGENOM" id="CLU_2022567_0_0_5"/>
<dbReference type="EMBL" id="CP004393">
    <property type="protein sequence ID" value="AJE44817.1"/>
    <property type="molecule type" value="Genomic_DNA"/>
</dbReference>
<keyword evidence="2" id="KW-1185">Reference proteome</keyword>
<dbReference type="Proteomes" id="UP000031521">
    <property type="component" value="Chromosome"/>
</dbReference>
<sequence length="122" mass="13803">MTMAGDRGKLVRLREIAELALNAELAALSAIRAEEERPHARLREIEEAIRARVLLAASSTAFDPARLSGAEEAWSRWADRERRAAFRDLARIAERKEAQLARTRRAFGRKEALGRLAERLAR</sequence>
<dbReference type="STRING" id="1208324.P73_0102"/>
<dbReference type="RefSeq" id="WP_043867995.1">
    <property type="nucleotide sequence ID" value="NZ_CP004393.1"/>
</dbReference>
<protein>
    <recommendedName>
        <fullName evidence="3">Flagellar FliJ protein</fullName>
    </recommendedName>
</protein>
<evidence type="ECO:0008006" key="3">
    <source>
        <dbReference type="Google" id="ProtNLM"/>
    </source>
</evidence>
<dbReference type="AlphaFoldDB" id="A0A0B5DX55"/>
<evidence type="ECO:0000313" key="1">
    <source>
        <dbReference type="EMBL" id="AJE44817.1"/>
    </source>
</evidence>
<name>A0A0B5DX55_9RHOB</name>
<evidence type="ECO:0000313" key="2">
    <source>
        <dbReference type="Proteomes" id="UP000031521"/>
    </source>
</evidence>
<dbReference type="OrthoDB" id="7874637at2"/>
<proteinExistence type="predicted"/>
<gene>
    <name evidence="1" type="ORF">P73_0102</name>
</gene>
<accession>A0A0B5DX55</accession>
<dbReference type="KEGG" id="cid:P73_0102"/>
<organism evidence="1 2">
    <name type="scientific">Celeribacter indicus</name>
    <dbReference type="NCBI Taxonomy" id="1208324"/>
    <lineage>
        <taxon>Bacteria</taxon>
        <taxon>Pseudomonadati</taxon>
        <taxon>Pseudomonadota</taxon>
        <taxon>Alphaproteobacteria</taxon>
        <taxon>Rhodobacterales</taxon>
        <taxon>Roseobacteraceae</taxon>
        <taxon>Celeribacter</taxon>
    </lineage>
</organism>